<dbReference type="EMBL" id="NSJV01000099">
    <property type="protein sequence ID" value="PAU49854.1"/>
    <property type="molecule type" value="Genomic_DNA"/>
</dbReference>
<keyword evidence="2" id="KW-1185">Reference proteome</keyword>
<sequence>MIHGEDLAKDLRRDHGFVHIGRTKDGNAVIMRKGDRWTVVPLRWLTGEAVDTIKAQAGVGSV</sequence>
<dbReference type="Proteomes" id="UP000218944">
    <property type="component" value="Unassembled WGS sequence"/>
</dbReference>
<name>A0A2A2DE98_9ACTN</name>
<comment type="caution">
    <text evidence="1">The sequence shown here is derived from an EMBL/GenBank/DDBJ whole genome shotgun (WGS) entry which is preliminary data.</text>
</comment>
<reference evidence="1 2" key="1">
    <citation type="submission" date="2017-08" db="EMBL/GenBank/DDBJ databases">
        <title>Genome sequence of Streptomyces albireticuli NRRL B-1670.</title>
        <authorList>
            <person name="Graham D.E."/>
            <person name="Mahan K.M."/>
            <person name="Klingeman D.M."/>
            <person name="Hettich R.L."/>
            <person name="Parry R.J."/>
            <person name="Spain J.C."/>
        </authorList>
    </citation>
    <scope>NUCLEOTIDE SEQUENCE [LARGE SCALE GENOMIC DNA]</scope>
    <source>
        <strain evidence="1 2">NRRL B-1670</strain>
    </source>
</reference>
<protein>
    <submittedName>
        <fullName evidence="1">Uncharacterized protein</fullName>
    </submittedName>
</protein>
<gene>
    <name evidence="1" type="ORF">CK936_05625</name>
</gene>
<proteinExistence type="predicted"/>
<evidence type="ECO:0000313" key="2">
    <source>
        <dbReference type="Proteomes" id="UP000218944"/>
    </source>
</evidence>
<dbReference type="RefSeq" id="WP_095579352.1">
    <property type="nucleotide sequence ID" value="NZ_JAJQQQ010000007.1"/>
</dbReference>
<evidence type="ECO:0000313" key="1">
    <source>
        <dbReference type="EMBL" id="PAU49854.1"/>
    </source>
</evidence>
<dbReference type="AlphaFoldDB" id="A0A2A2DE98"/>
<accession>A0A2A2DE98</accession>
<organism evidence="1 2">
    <name type="scientific">Streptomyces albireticuli</name>
    <dbReference type="NCBI Taxonomy" id="1940"/>
    <lineage>
        <taxon>Bacteria</taxon>
        <taxon>Bacillati</taxon>
        <taxon>Actinomycetota</taxon>
        <taxon>Actinomycetes</taxon>
        <taxon>Kitasatosporales</taxon>
        <taxon>Streptomycetaceae</taxon>
        <taxon>Streptomyces</taxon>
    </lineage>
</organism>